<keyword evidence="1" id="KW-0472">Membrane</keyword>
<protein>
    <submittedName>
        <fullName evidence="2">Uncharacterized protein</fullName>
    </submittedName>
</protein>
<proteinExistence type="predicted"/>
<feature type="transmembrane region" description="Helical" evidence="1">
    <location>
        <begin position="21"/>
        <end position="39"/>
    </location>
</feature>
<keyword evidence="1" id="KW-0812">Transmembrane</keyword>
<comment type="caution">
    <text evidence="2">The sequence shown here is derived from an EMBL/GenBank/DDBJ whole genome shotgun (WGS) entry which is preliminary data.</text>
</comment>
<dbReference type="RefSeq" id="WP_253967181.1">
    <property type="nucleotide sequence ID" value="NZ_JAMFTH010000001.1"/>
</dbReference>
<gene>
    <name evidence="2" type="ORF">M6D89_06340</name>
</gene>
<evidence type="ECO:0000313" key="2">
    <source>
        <dbReference type="EMBL" id="MCP8898914.1"/>
    </source>
</evidence>
<reference evidence="2" key="2">
    <citation type="submission" date="2023-01" db="EMBL/GenBank/DDBJ databases">
        <title>Gilvimarinus xylanilyticus HB14 isolated from Caulerpa lentillifera aquaculture base in Hainan, China.</title>
        <authorList>
            <person name="Zhang Y.-J."/>
        </authorList>
    </citation>
    <scope>NUCLEOTIDE SEQUENCE</scope>
    <source>
        <strain evidence="2">HB14</strain>
    </source>
</reference>
<dbReference type="AlphaFoldDB" id="A0A9X2HXP0"/>
<accession>A0A9X2HXP0</accession>
<feature type="transmembrane region" description="Helical" evidence="1">
    <location>
        <begin position="51"/>
        <end position="70"/>
    </location>
</feature>
<evidence type="ECO:0000313" key="3">
    <source>
        <dbReference type="Proteomes" id="UP001139319"/>
    </source>
</evidence>
<keyword evidence="3" id="KW-1185">Reference proteome</keyword>
<evidence type="ECO:0000256" key="1">
    <source>
        <dbReference type="SAM" id="Phobius"/>
    </source>
</evidence>
<reference evidence="2" key="1">
    <citation type="submission" date="2022-05" db="EMBL/GenBank/DDBJ databases">
        <authorList>
            <person name="Sun H.-N."/>
        </authorList>
    </citation>
    <scope>NUCLEOTIDE SEQUENCE</scope>
    <source>
        <strain evidence="2">HB14</strain>
    </source>
</reference>
<keyword evidence="1" id="KW-1133">Transmembrane helix</keyword>
<name>A0A9X2HXP0_9GAMM</name>
<dbReference type="EMBL" id="JAMFTH010000001">
    <property type="protein sequence ID" value="MCP8898914.1"/>
    <property type="molecule type" value="Genomic_DNA"/>
</dbReference>
<organism evidence="2 3">
    <name type="scientific">Gilvimarinus xylanilyticus</name>
    <dbReference type="NCBI Taxonomy" id="2944139"/>
    <lineage>
        <taxon>Bacteria</taxon>
        <taxon>Pseudomonadati</taxon>
        <taxon>Pseudomonadota</taxon>
        <taxon>Gammaproteobacteria</taxon>
        <taxon>Cellvibrionales</taxon>
        <taxon>Cellvibrionaceae</taxon>
        <taxon>Gilvimarinus</taxon>
    </lineage>
</organism>
<sequence length="86" mass="9455">MRIKDKLINYCSAPLAQCFKQFRLGAVVFFAGLVVVYIASQAVPPSLTQELITLAGLLLIGVGFIIAIAAQMRMLGARLLAFWRKQ</sequence>
<dbReference type="Proteomes" id="UP001139319">
    <property type="component" value="Unassembled WGS sequence"/>
</dbReference>